<reference evidence="1" key="1">
    <citation type="journal article" date="2020" name="Stud. Mycol.">
        <title>101 Dothideomycetes genomes: a test case for predicting lifestyles and emergence of pathogens.</title>
        <authorList>
            <person name="Haridas S."/>
            <person name="Albert R."/>
            <person name="Binder M."/>
            <person name="Bloem J."/>
            <person name="Labutti K."/>
            <person name="Salamov A."/>
            <person name="Andreopoulos B."/>
            <person name="Baker S."/>
            <person name="Barry K."/>
            <person name="Bills G."/>
            <person name="Bluhm B."/>
            <person name="Cannon C."/>
            <person name="Castanera R."/>
            <person name="Culley D."/>
            <person name="Daum C."/>
            <person name="Ezra D."/>
            <person name="Gonzalez J."/>
            <person name="Henrissat B."/>
            <person name="Kuo A."/>
            <person name="Liang C."/>
            <person name="Lipzen A."/>
            <person name="Lutzoni F."/>
            <person name="Magnuson J."/>
            <person name="Mondo S."/>
            <person name="Nolan M."/>
            <person name="Ohm R."/>
            <person name="Pangilinan J."/>
            <person name="Park H.-J."/>
            <person name="Ramirez L."/>
            <person name="Alfaro M."/>
            <person name="Sun H."/>
            <person name="Tritt A."/>
            <person name="Yoshinaga Y."/>
            <person name="Zwiers L.-H."/>
            <person name="Turgeon B."/>
            <person name="Goodwin S."/>
            <person name="Spatafora J."/>
            <person name="Crous P."/>
            <person name="Grigoriev I."/>
        </authorList>
    </citation>
    <scope>NUCLEOTIDE SEQUENCE</scope>
    <source>
        <strain evidence="1">ATCC 200398</strain>
    </source>
</reference>
<dbReference type="Proteomes" id="UP000799755">
    <property type="component" value="Unassembled WGS sequence"/>
</dbReference>
<evidence type="ECO:0000313" key="1">
    <source>
        <dbReference type="EMBL" id="KAF2467467.1"/>
    </source>
</evidence>
<sequence>MSTTFEHEHLGQLSGVGIDGTVQFRGLKYASLENRFAPPQLVTSYGIGPTNASKYGPPPVSPPGAVNNEFGFIQHTLPIPDVPTHSDIEGLNLNITVPVGVDGTIDSGAKLPAYVFIHGGGFAVGSSWYPHYNATPLVRISVAKGKPIIGITINYRLGVTGFMTSEELRQAGYKSNNGFHDQRTALEWVKRFIGGFGGDPDEITVCGESAGALSSTMLLLSKEPLMKRCMSTGGAVLLFKPIPLTAAESAYQSVIQAFELADKSPEDRINALLTIPVDELWQKVPRTIPLIPVIDGDTVPGEPNFVTVASQDDDPNFPIPGRKWCASLMIGESQLDANIIAWMGLDARNPGIASKFVESVNKTLSSHPEAASTLLSSYKISESTNDDEAVLSILKFATDISFYAPALAFAKGWPQTKENKFFLYHFNEGNPWEGRFKGEAGHILDVAFLFQNFNEFMNEEQKAVARAYAEDFVEFVNGSDPWPPVEGGKMGARVYGPSSAGISAKYVASGNPEEVGRRTHVLKLGEMAGFDSILDVFQNFFRGG</sequence>
<gene>
    <name evidence="1" type="ORF">BDR25DRAFT_266899</name>
</gene>
<accession>A0ACB6QMX2</accession>
<evidence type="ECO:0000313" key="2">
    <source>
        <dbReference type="Proteomes" id="UP000799755"/>
    </source>
</evidence>
<name>A0ACB6QMX2_9PLEO</name>
<dbReference type="EMBL" id="MU003520">
    <property type="protein sequence ID" value="KAF2467467.1"/>
    <property type="molecule type" value="Genomic_DNA"/>
</dbReference>
<keyword evidence="2" id="KW-1185">Reference proteome</keyword>
<organism evidence="1 2">
    <name type="scientific">Lindgomyces ingoldianus</name>
    <dbReference type="NCBI Taxonomy" id="673940"/>
    <lineage>
        <taxon>Eukaryota</taxon>
        <taxon>Fungi</taxon>
        <taxon>Dikarya</taxon>
        <taxon>Ascomycota</taxon>
        <taxon>Pezizomycotina</taxon>
        <taxon>Dothideomycetes</taxon>
        <taxon>Pleosporomycetidae</taxon>
        <taxon>Pleosporales</taxon>
        <taxon>Lindgomycetaceae</taxon>
        <taxon>Lindgomyces</taxon>
    </lineage>
</organism>
<proteinExistence type="predicted"/>
<comment type="caution">
    <text evidence="1">The sequence shown here is derived from an EMBL/GenBank/DDBJ whole genome shotgun (WGS) entry which is preliminary data.</text>
</comment>
<protein>
    <submittedName>
        <fullName evidence="1">Carboxylesteras-like protein</fullName>
    </submittedName>
</protein>